<dbReference type="InterPro" id="IPR007191">
    <property type="entry name" value="Sec8_exocyst_N"/>
</dbReference>
<reference evidence="8 9" key="1">
    <citation type="journal article" date="2018" name="New Phytol.">
        <title>Phylogenomics of Endogonaceae and evolution of mycorrhizas within Mucoromycota.</title>
        <authorList>
            <person name="Chang Y."/>
            <person name="Desiro A."/>
            <person name="Na H."/>
            <person name="Sandor L."/>
            <person name="Lipzen A."/>
            <person name="Clum A."/>
            <person name="Barry K."/>
            <person name="Grigoriev I.V."/>
            <person name="Martin F.M."/>
            <person name="Stajich J.E."/>
            <person name="Smith M.E."/>
            <person name="Bonito G."/>
            <person name="Spatafora J.W."/>
        </authorList>
    </citation>
    <scope>NUCLEOTIDE SEQUENCE [LARGE SCALE GENOMIC DNA]</scope>
    <source>
        <strain evidence="8 9">AD002</strain>
    </source>
</reference>
<evidence type="ECO:0000313" key="8">
    <source>
        <dbReference type="EMBL" id="RUS32020.1"/>
    </source>
</evidence>
<dbReference type="Pfam" id="PF04048">
    <property type="entry name" value="Sec8_N"/>
    <property type="match status" value="1"/>
</dbReference>
<evidence type="ECO:0000256" key="2">
    <source>
        <dbReference type="ARBA" id="ARBA00022483"/>
    </source>
</evidence>
<sequence length="1118" mass="128637">MKAPGATLVQAILTTSLSRVDFIHKWARDRAETKPPTSPTKDGFRPRILSKRQQSSRRNDEYDQKDIAHDDWNGLYRDALEGGTLDSFSETEAVLREINKGWEFMTSEEEEFDPVTLALALMDDSSAGLGKDYTVFDRMLKNLDKALQAITNDYYQGFNSSIGTFSGVLGNITDSQARVKNLKGSLKRVKDSLEQRRSDLLQLWFKSQQYKEMLNILDSIEELRTTPDRLETLLNEKHFLTATNVLSKAIKTLNEKEMIQIGALEDIRRGLTSQKTVLHETLIEELHNHLYLKNSYCDSRWSKYTPDQEEPIGTSQIPRSNDDLSADENEVIMENVERNPETDSYYYMEILMESLAVLGKVQDALETIQQRLPIEIYALVDKTIEEVDERNVNGPMDSWSKNRSTLNINDIYALDAAENEVKNDILKDLLWTLYSKLEAVLRGHRFVVDCANKIKKRMDARNENKNTLTIHKFKEIWLPMQHEIRALLHDYLTDRDRSATTFVSPIAAINEVLRERKARDKNKQLFKFMDSAPHVPLERAYDAVKEVATLQLRKPIPGLLAPTNSDHQTQNAFSAVVVDMFANVYVAAGHRLLVRPDVYNVSVLIKPTMAFLERLKQIMPVGPTELTGNFSSFLDEFVLNVFLPQIEDKVLQLIHQSTAEANAFQEDPNYSKLSNWPIIKSASALIVLISSLCRTLHTMPFHKDEYIRMIELILLKYYEKCFGRFHAIVAKEAESTEENNDDLPMGVSANWAQDEVLVGLLSQNPYFSGEAEPAEEFVKALNQSEITHELKLKQDRQLSSKELIFEPKKFVALSQLYHSLKWFVRKIWELRETRRPDKANADKDSDPYAADDAELQAKKKQDSKRWSTIGVATDVDTVNREDNMYLPIKGEIAERFDTLLTTFQQLAETCLFTLRVEARCHTLFYLDIATREGNYNLEDETYEPDPYIVILNSDLVSCEEATMFNLPENERRFIFDGLPGLVVHILISNATYIKHMNNNGVHKMIRNILAIQQNLTNIVSSAESAQLDRAREYYRLYSLGSEKMFNEIREHKPQFSFDEYRAILNLIHNVDESASEEDRAERDERHSPPPQNVPAKGSKTYSEYLLMLVELMAQYEED</sequence>
<dbReference type="GO" id="GO:0006893">
    <property type="term" value="P:Golgi to plasma membrane transport"/>
    <property type="evidence" value="ECO:0007669"/>
    <property type="project" value="TreeGrafter"/>
</dbReference>
<evidence type="ECO:0000256" key="1">
    <source>
        <dbReference type="ARBA" id="ARBA00022448"/>
    </source>
</evidence>
<accession>A0A433QQH7</accession>
<dbReference type="InterPro" id="IPR039682">
    <property type="entry name" value="Sec8/EXOC4"/>
</dbReference>
<comment type="similarity">
    <text evidence="4">Belongs to the SEC8 family.</text>
</comment>
<feature type="region of interest" description="Disordered" evidence="5">
    <location>
        <begin position="837"/>
        <end position="859"/>
    </location>
</feature>
<evidence type="ECO:0000259" key="7">
    <source>
        <dbReference type="Pfam" id="PF20652"/>
    </source>
</evidence>
<keyword evidence="1 4" id="KW-0813">Transport</keyword>
<organism evidence="8 9">
    <name type="scientific">Jimgerdemannia flammicorona</name>
    <dbReference type="NCBI Taxonomy" id="994334"/>
    <lineage>
        <taxon>Eukaryota</taxon>
        <taxon>Fungi</taxon>
        <taxon>Fungi incertae sedis</taxon>
        <taxon>Mucoromycota</taxon>
        <taxon>Mucoromycotina</taxon>
        <taxon>Endogonomycetes</taxon>
        <taxon>Endogonales</taxon>
        <taxon>Endogonaceae</taxon>
        <taxon>Jimgerdemannia</taxon>
    </lineage>
</organism>
<proteinExistence type="inferred from homology"/>
<dbReference type="Pfam" id="PF20652">
    <property type="entry name" value="Sec8_C"/>
    <property type="match status" value="1"/>
</dbReference>
<keyword evidence="2 4" id="KW-0268">Exocytosis</keyword>
<dbReference type="GO" id="GO:0015031">
    <property type="term" value="P:protein transport"/>
    <property type="evidence" value="ECO:0007669"/>
    <property type="project" value="UniProtKB-KW"/>
</dbReference>
<dbReference type="PANTHER" id="PTHR14146:SF0">
    <property type="entry name" value="EXOCYST COMPLEX COMPONENT 4"/>
    <property type="match status" value="1"/>
</dbReference>
<evidence type="ECO:0000313" key="9">
    <source>
        <dbReference type="Proteomes" id="UP000274822"/>
    </source>
</evidence>
<feature type="compositionally biased region" description="Basic and acidic residues" evidence="5">
    <location>
        <begin position="837"/>
        <end position="846"/>
    </location>
</feature>
<evidence type="ECO:0000256" key="5">
    <source>
        <dbReference type="SAM" id="MobiDB-lite"/>
    </source>
</evidence>
<dbReference type="InterPro" id="IPR048630">
    <property type="entry name" value="Sec8_M"/>
</dbReference>
<name>A0A433QQH7_9FUNG</name>
<dbReference type="EMBL" id="RBNJ01002382">
    <property type="protein sequence ID" value="RUS32020.1"/>
    <property type="molecule type" value="Genomic_DNA"/>
</dbReference>
<keyword evidence="9" id="KW-1185">Reference proteome</keyword>
<feature type="region of interest" description="Disordered" evidence="5">
    <location>
        <begin position="1073"/>
        <end position="1098"/>
    </location>
</feature>
<feature type="domain" description="Exocyst complex component Sec8 middle helical bundle" evidence="7">
    <location>
        <begin position="339"/>
        <end position="609"/>
    </location>
</feature>
<comment type="caution">
    <text evidence="8">The sequence shown here is derived from an EMBL/GenBank/DDBJ whole genome shotgun (WGS) entry which is preliminary data.</text>
</comment>
<dbReference type="AlphaFoldDB" id="A0A433QQH7"/>
<dbReference type="Proteomes" id="UP000274822">
    <property type="component" value="Unassembled WGS sequence"/>
</dbReference>
<dbReference type="GO" id="GO:0090522">
    <property type="term" value="P:vesicle tethering involved in exocytosis"/>
    <property type="evidence" value="ECO:0007669"/>
    <property type="project" value="UniProtKB-UniRule"/>
</dbReference>
<dbReference type="GO" id="GO:0006612">
    <property type="term" value="P:protein targeting to membrane"/>
    <property type="evidence" value="ECO:0007669"/>
    <property type="project" value="UniProtKB-UniRule"/>
</dbReference>
<feature type="domain" description="Exocyst complex component Sec8 N-terminal" evidence="6">
    <location>
        <begin position="92"/>
        <end position="232"/>
    </location>
</feature>
<feature type="compositionally biased region" description="Basic and acidic residues" evidence="5">
    <location>
        <begin position="1076"/>
        <end position="1087"/>
    </location>
</feature>
<dbReference type="PANTHER" id="PTHR14146">
    <property type="entry name" value="EXOCYST COMPLEX COMPONENT 4"/>
    <property type="match status" value="1"/>
</dbReference>
<dbReference type="GO" id="GO:0000145">
    <property type="term" value="C:exocyst"/>
    <property type="evidence" value="ECO:0007669"/>
    <property type="project" value="UniProtKB-UniRule"/>
</dbReference>
<evidence type="ECO:0000256" key="4">
    <source>
        <dbReference type="RuleBase" id="RU367079"/>
    </source>
</evidence>
<protein>
    <recommendedName>
        <fullName evidence="4">Exocyst complex component Sec8</fullName>
    </recommendedName>
</protein>
<keyword evidence="3 4" id="KW-0653">Protein transport</keyword>
<evidence type="ECO:0000259" key="6">
    <source>
        <dbReference type="Pfam" id="PF04048"/>
    </source>
</evidence>
<evidence type="ECO:0000256" key="3">
    <source>
        <dbReference type="ARBA" id="ARBA00022927"/>
    </source>
</evidence>
<comment type="function">
    <text evidence="4">Component of the exocyst complex involved in the docking of exocytic vesicles with fusion sites on the plasma membrane.</text>
</comment>
<dbReference type="GO" id="GO:0006904">
    <property type="term" value="P:vesicle docking involved in exocytosis"/>
    <property type="evidence" value="ECO:0007669"/>
    <property type="project" value="InterPro"/>
</dbReference>
<gene>
    <name evidence="8" type="ORF">BC938DRAFT_476467</name>
</gene>
<feature type="region of interest" description="Disordered" evidence="5">
    <location>
        <begin position="30"/>
        <end position="64"/>
    </location>
</feature>